<keyword evidence="3 4" id="KW-0326">Glycosidase</keyword>
<dbReference type="Gene3D" id="2.115.10.20">
    <property type="entry name" value="Glycosyl hydrolase domain, family 43"/>
    <property type="match status" value="1"/>
</dbReference>
<gene>
    <name evidence="5" type="ORF">HHU12_19375</name>
</gene>
<dbReference type="PROSITE" id="PS51257">
    <property type="entry name" value="PROKAR_LIPOPROTEIN"/>
    <property type="match status" value="1"/>
</dbReference>
<protein>
    <submittedName>
        <fullName evidence="5">Family 43 glycosylhydrolase</fullName>
    </submittedName>
</protein>
<name>A0A7X9RWU1_9BACT</name>
<keyword evidence="6" id="KW-1185">Reference proteome</keyword>
<dbReference type="CDD" id="cd18825">
    <property type="entry name" value="GH43_CtGH43-like"/>
    <property type="match status" value="1"/>
</dbReference>
<dbReference type="AlphaFoldDB" id="A0A7X9RWU1"/>
<dbReference type="Pfam" id="PF04616">
    <property type="entry name" value="Glyco_hydro_43"/>
    <property type="match status" value="1"/>
</dbReference>
<organism evidence="5 6">
    <name type="scientific">Flammeovirga aprica JL-4</name>
    <dbReference type="NCBI Taxonomy" id="694437"/>
    <lineage>
        <taxon>Bacteria</taxon>
        <taxon>Pseudomonadati</taxon>
        <taxon>Bacteroidota</taxon>
        <taxon>Cytophagia</taxon>
        <taxon>Cytophagales</taxon>
        <taxon>Flammeovirgaceae</taxon>
        <taxon>Flammeovirga</taxon>
    </lineage>
</organism>
<dbReference type="EMBL" id="JABANE010000056">
    <property type="protein sequence ID" value="NME70145.1"/>
    <property type="molecule type" value="Genomic_DNA"/>
</dbReference>
<dbReference type="Proteomes" id="UP000576082">
    <property type="component" value="Unassembled WGS sequence"/>
</dbReference>
<dbReference type="SUPFAM" id="SSF75005">
    <property type="entry name" value="Arabinanase/levansucrase/invertase"/>
    <property type="match status" value="1"/>
</dbReference>
<dbReference type="InterPro" id="IPR006710">
    <property type="entry name" value="Glyco_hydro_43"/>
</dbReference>
<dbReference type="PANTHER" id="PTHR22925:SF3">
    <property type="entry name" value="GLYCOSYL HYDROLASE FAMILY PROTEIN 43"/>
    <property type="match status" value="1"/>
</dbReference>
<comment type="caution">
    <text evidence="5">The sequence shown here is derived from an EMBL/GenBank/DDBJ whole genome shotgun (WGS) entry which is preliminary data.</text>
</comment>
<dbReference type="GO" id="GO:0005975">
    <property type="term" value="P:carbohydrate metabolic process"/>
    <property type="evidence" value="ECO:0007669"/>
    <property type="project" value="InterPro"/>
</dbReference>
<keyword evidence="2 4" id="KW-0378">Hydrolase</keyword>
<proteinExistence type="inferred from homology"/>
<evidence type="ECO:0000256" key="2">
    <source>
        <dbReference type="ARBA" id="ARBA00022801"/>
    </source>
</evidence>
<dbReference type="InterPro" id="IPR023296">
    <property type="entry name" value="Glyco_hydro_beta-prop_sf"/>
</dbReference>
<dbReference type="GO" id="GO:0004553">
    <property type="term" value="F:hydrolase activity, hydrolyzing O-glycosyl compounds"/>
    <property type="evidence" value="ECO:0007669"/>
    <property type="project" value="InterPro"/>
</dbReference>
<reference evidence="5 6" key="1">
    <citation type="submission" date="2020-04" db="EMBL/GenBank/DDBJ databases">
        <title>Flammeovirga sp. SR4, a novel species isolated from seawater.</title>
        <authorList>
            <person name="Wang X."/>
        </authorList>
    </citation>
    <scope>NUCLEOTIDE SEQUENCE [LARGE SCALE GENOMIC DNA]</scope>
    <source>
        <strain evidence="5 6">ATCC 23126</strain>
    </source>
</reference>
<evidence type="ECO:0000313" key="6">
    <source>
        <dbReference type="Proteomes" id="UP000576082"/>
    </source>
</evidence>
<evidence type="ECO:0000256" key="1">
    <source>
        <dbReference type="ARBA" id="ARBA00009865"/>
    </source>
</evidence>
<dbReference type="RefSeq" id="WP_169658391.1">
    <property type="nucleotide sequence ID" value="NZ_JABANE010000056.1"/>
</dbReference>
<comment type="similarity">
    <text evidence="1 4">Belongs to the glycosyl hydrolase 43 family.</text>
</comment>
<evidence type="ECO:0000256" key="4">
    <source>
        <dbReference type="RuleBase" id="RU361187"/>
    </source>
</evidence>
<evidence type="ECO:0000256" key="3">
    <source>
        <dbReference type="ARBA" id="ARBA00023295"/>
    </source>
</evidence>
<sequence length="379" mass="42720">MKRIIYLSLIALLFACTSEQEGKLKSFTPGQTWQDNNGVHINAHGGGILFHDNLYYWYGEHKIVGGAGNKAQVGVHVYSSKDLYNWKDEGIALAVDTVDMKSDIAKGAIIERPKVIYNKKTKKFVMWFHLELKDKGYDAARSGIAVADAATGPFTYVKSIRPNQKDWPINVQDFHKLPVADTVKESYCGGKDCLPSHVDSLNLLGRDYAVGQMARDMNLFVDDNGKAYHLYSSEENSTLHIAELSDDYLSHSGKFVRVFPNRYMEAPTIFKTSKGKYYFIGSDCTGWAPNAARSASADNIFGPWTELGNPCIGEEAVTTFKSQSTYILPVQGKKDAFIYMGDRWTPENPIDGQYIWLPIQFKEDKIALEWKENWDLTVF</sequence>
<evidence type="ECO:0000313" key="5">
    <source>
        <dbReference type="EMBL" id="NME70145.1"/>
    </source>
</evidence>
<dbReference type="PANTHER" id="PTHR22925">
    <property type="entry name" value="GLYCOSYL HYDROLASE 43 FAMILY MEMBER"/>
    <property type="match status" value="1"/>
</dbReference>
<accession>A0A7X9RWU1</accession>